<dbReference type="EMBL" id="FOMS01000010">
    <property type="protein sequence ID" value="SFE48529.1"/>
    <property type="molecule type" value="Genomic_DNA"/>
</dbReference>
<sequence length="111" mass="11251">MTKMQSDFRTGAVDALAARLRAAAVNGTGPVPDGAVPEVEDWLASDHGSGKAARAAGAEESYAALLRAVACINGHLSRGNGRAALEALEAGSFAGACETLRRLMAGLRADA</sequence>
<protein>
    <submittedName>
        <fullName evidence="1">Uncharacterized protein</fullName>
    </submittedName>
</protein>
<dbReference type="RefSeq" id="WP_149756892.1">
    <property type="nucleotide sequence ID" value="NZ_FOMS01000010.1"/>
</dbReference>
<gene>
    <name evidence="1" type="ORF">SAMN04515678_110103</name>
</gene>
<evidence type="ECO:0000313" key="1">
    <source>
        <dbReference type="EMBL" id="SFE48529.1"/>
    </source>
</evidence>
<evidence type="ECO:0000313" key="2">
    <source>
        <dbReference type="Proteomes" id="UP000325289"/>
    </source>
</evidence>
<keyword evidence="2" id="KW-1185">Reference proteome</keyword>
<proteinExistence type="predicted"/>
<dbReference type="Proteomes" id="UP000325289">
    <property type="component" value="Unassembled WGS sequence"/>
</dbReference>
<dbReference type="AlphaFoldDB" id="A0A1I2AXP2"/>
<accession>A0A1I2AXP2</accession>
<name>A0A1I2AXP2_9RHOB</name>
<organism evidence="1 2">
    <name type="scientific">Roseivivax sediminis</name>
    <dbReference type="NCBI Taxonomy" id="936889"/>
    <lineage>
        <taxon>Bacteria</taxon>
        <taxon>Pseudomonadati</taxon>
        <taxon>Pseudomonadota</taxon>
        <taxon>Alphaproteobacteria</taxon>
        <taxon>Rhodobacterales</taxon>
        <taxon>Roseobacteraceae</taxon>
        <taxon>Roseivivax</taxon>
    </lineage>
</organism>
<reference evidence="1 2" key="1">
    <citation type="submission" date="2016-10" db="EMBL/GenBank/DDBJ databases">
        <authorList>
            <person name="Varghese N."/>
            <person name="Submissions S."/>
        </authorList>
    </citation>
    <scope>NUCLEOTIDE SEQUENCE [LARGE SCALE GENOMIC DNA]</scope>
    <source>
        <strain evidence="2">YIM D21,KCTC 23444,ACCC 10710</strain>
    </source>
</reference>